<comment type="caution">
    <text evidence="1">The sequence shown here is derived from an EMBL/GenBank/DDBJ whole genome shotgun (WGS) entry which is preliminary data.</text>
</comment>
<accession>A0A7W7U910</accession>
<name>A0A7W7U910_9ACTN</name>
<evidence type="ECO:0000313" key="2">
    <source>
        <dbReference type="Proteomes" id="UP000582643"/>
    </source>
</evidence>
<proteinExistence type="predicted"/>
<dbReference type="EMBL" id="JACHJY010000017">
    <property type="protein sequence ID" value="MBB4987088.1"/>
    <property type="molecule type" value="Genomic_DNA"/>
</dbReference>
<sequence length="1040" mass="111945">MTDGDFMVWTALPGGRVNAGLAVLRLAIHPRLKGPLKASELADWPARLPRIPIQITLRHADTVKKITPGRRNEANAKVWQALLGNLPVRPYAPHTFHGTTVECTSEHAGAVIDTYATAAKAPDDVAAQLESWDHLEAWDHEVPLPTTEGPPPPAAELDFHQQVARLREHPAVLRALGLIVELTLPVGELSPTGTVSAGTPGLTSVVSPATNYEFDGNLFLPASAGDLTTGMLDLRSAGLTGSESSARWEITTFDVDGAVTGLRQAARNDRSSLPHLRSTGLMLVRRGRQADFDHRHARAASHAAAGSDLGRATFNADELLLGYRIDIRPKGEQWAPLCRRVATYRVGGVELGPAVEEGQVKPYAATGNGDQLRADEVVARWSGWSLVLPPPGAPRARQPAGPLDWTFAVEDGTLPELRFGQTYEVRARVADLAGGGLEAEDPAANRFMSSLVAYTRFEPVPPPELSGTELVIRSDRNMSVDQFLAANPRYASAATTLILRVPATTLALAEQHGMLEGNDAQTWAAAQRPTDPASAGVVIHLALPVPVTDRRPWSGPWPMRKAKTLTLIERAAGGQPQVTWSAGDSVATVSLSQAEQITAELSSYLPDNFLEAKFAIHKWLEPDDDSAAAASGGRHPMVTPAREITLIHAVRKPRFDPIGTLQVAREHGQTWTTLLPSPPALNLDPPSTAQVFLTAAWDEWDDAPAPTPATAAVQTITMHPTDLSLPPLRHEFGDTKHRVVTYTVTGTSRFRQYFADDEPDAAFLAWASLPAVDVPSTARPIPPVVLGVRPAFSWQTDPLTPGAAQWDDFRRTRRGGRLQVELARPWYTTGEGESLAVQQRPLGRDPIWCTPESATSVTGTTFHEVWRAGGSWYADVELPTTESYAPFVRLTVARHQPSTLPGVDNTSASVDTDAVAILPDRTLTVKRQGTELHVQLNGIGPTGPRPNVVQVLMEQSSSGQGVLTSLDGAVAATTWGRVPGAVVTGTLNTPLPPLAIPQTGDKLRIYVREIEQPDSSPSSGELAERVVFADYVLGFPAPLT</sequence>
<keyword evidence="2" id="KW-1185">Reference proteome</keyword>
<dbReference type="RefSeq" id="WP_184933080.1">
    <property type="nucleotide sequence ID" value="NZ_JACHJY010000017.1"/>
</dbReference>
<evidence type="ECO:0000313" key="1">
    <source>
        <dbReference type="EMBL" id="MBB4987088.1"/>
    </source>
</evidence>
<dbReference type="Proteomes" id="UP000582643">
    <property type="component" value="Unassembled WGS sequence"/>
</dbReference>
<dbReference type="AlphaFoldDB" id="A0A7W7U910"/>
<reference evidence="1 2" key="1">
    <citation type="submission" date="2020-08" db="EMBL/GenBank/DDBJ databases">
        <title>Genomic Encyclopedia of Type Strains, Phase III (KMG-III): the genomes of soil and plant-associated and newly described type strains.</title>
        <authorList>
            <person name="Whitman W."/>
        </authorList>
    </citation>
    <scope>NUCLEOTIDE SEQUENCE [LARGE SCALE GENOMIC DNA]</scope>
    <source>
        <strain evidence="1 2">SFB5A</strain>
    </source>
</reference>
<gene>
    <name evidence="1" type="ORF">GGE06_008060</name>
</gene>
<protein>
    <submittedName>
        <fullName evidence="1">Uncharacterized protein</fullName>
    </submittedName>
</protein>
<organism evidence="1 2">
    <name type="scientific">Streptomyces nymphaeiformis</name>
    <dbReference type="NCBI Taxonomy" id="2663842"/>
    <lineage>
        <taxon>Bacteria</taxon>
        <taxon>Bacillati</taxon>
        <taxon>Actinomycetota</taxon>
        <taxon>Actinomycetes</taxon>
        <taxon>Kitasatosporales</taxon>
        <taxon>Streptomycetaceae</taxon>
        <taxon>Streptomyces</taxon>
    </lineage>
</organism>